<keyword evidence="12" id="KW-0732">Signal</keyword>
<evidence type="ECO:0000256" key="7">
    <source>
        <dbReference type="ARBA" id="ARBA00032702"/>
    </source>
</evidence>
<keyword evidence="3 10" id="KW-0339">Growth factor</keyword>
<sequence>MIWRYLLLSLWYLRLADAQSDPVPEEVFSVLSATSIRSFKDLRTILRVDSVEEEEDYSWRNRTKNNSSMSRTRRSLEVEAAVIAECKPRTEVFQISRSLVDPTNANFLVWPPCVEVQRCSGCCNTKTMHCAASLVQIRHVQVNKIEVLPRKKPVFHKVLVALEDHLQCHCQPVTGTQRHARLLGTPEPPGGLPVATTLRPRTTAPPPVDSRERTRPRPAKRKHRKFKHMQAPKTLKELYAP</sequence>
<dbReference type="PROSITE" id="PS50278">
    <property type="entry name" value="PDGF_2"/>
    <property type="match status" value="1"/>
</dbReference>
<dbReference type="SUPFAM" id="SSF57501">
    <property type="entry name" value="Cystine-knot cytokines"/>
    <property type="match status" value="1"/>
</dbReference>
<evidence type="ECO:0000256" key="2">
    <source>
        <dbReference type="ARBA" id="ARBA00018117"/>
    </source>
</evidence>
<dbReference type="PANTHER" id="PTHR11633">
    <property type="entry name" value="PLATELET-DERIVED GROWTH FACTOR"/>
    <property type="match status" value="1"/>
</dbReference>
<dbReference type="GO" id="GO:0008083">
    <property type="term" value="F:growth factor activity"/>
    <property type="evidence" value="ECO:0007669"/>
    <property type="project" value="UniProtKB-KW"/>
</dbReference>
<evidence type="ECO:0000256" key="4">
    <source>
        <dbReference type="ARBA" id="ARBA00023246"/>
    </source>
</evidence>
<reference evidence="14" key="1">
    <citation type="journal article" date="2022" name="bioRxiv">
        <title>Sequencing and chromosome-scale assembly of the giantPleurodeles waltlgenome.</title>
        <authorList>
            <person name="Brown T."/>
            <person name="Elewa A."/>
            <person name="Iarovenko S."/>
            <person name="Subramanian E."/>
            <person name="Araus A.J."/>
            <person name="Petzold A."/>
            <person name="Susuki M."/>
            <person name="Suzuki K.-i.T."/>
            <person name="Hayashi T."/>
            <person name="Toyoda A."/>
            <person name="Oliveira C."/>
            <person name="Osipova E."/>
            <person name="Leigh N.D."/>
            <person name="Simon A."/>
            <person name="Yun M.H."/>
        </authorList>
    </citation>
    <scope>NUCLEOTIDE SEQUENCE</scope>
    <source>
        <strain evidence="14">20211129_DDA</strain>
        <tissue evidence="14">Liver</tissue>
    </source>
</reference>
<evidence type="ECO:0000256" key="11">
    <source>
        <dbReference type="SAM" id="MobiDB-lite"/>
    </source>
</evidence>
<comment type="similarity">
    <text evidence="1 10">Belongs to the PDGF/VEGF growth factor family.</text>
</comment>
<dbReference type="AlphaFoldDB" id="A0AAV7TBJ2"/>
<dbReference type="GO" id="GO:0016020">
    <property type="term" value="C:membrane"/>
    <property type="evidence" value="ECO:0007669"/>
    <property type="project" value="InterPro"/>
</dbReference>
<proteinExistence type="inferred from homology"/>
<dbReference type="Gene3D" id="2.10.90.10">
    <property type="entry name" value="Cystine-knot cytokines"/>
    <property type="match status" value="1"/>
</dbReference>
<dbReference type="EMBL" id="JANPWB010000007">
    <property type="protein sequence ID" value="KAJ1173803.1"/>
    <property type="molecule type" value="Genomic_DNA"/>
</dbReference>
<dbReference type="Pfam" id="PF00341">
    <property type="entry name" value="PDGF"/>
    <property type="match status" value="1"/>
</dbReference>
<evidence type="ECO:0000256" key="8">
    <source>
        <dbReference type="ARBA" id="ARBA00046258"/>
    </source>
</evidence>
<dbReference type="Proteomes" id="UP001066276">
    <property type="component" value="Chromosome 4_1"/>
</dbReference>
<comment type="function">
    <text evidence="8">Growth factor that plays an essential role in the regulation of embryonic development, cell proliferation, cell migration, survival and chemotaxis. Potent mitogen for cells of mesenchymal origin. Required for normal proliferation and recruitment of pericytes and vascular smooth muscle cells in the central nervous system, skin, lung, heart and placenta. Required for normal blood vessel development, and for normal development of kidney glomeruli. Plays an important role in wound healing. Signaling is modulated by the formation of heterodimers with PDGFA.</text>
</comment>
<evidence type="ECO:0000256" key="12">
    <source>
        <dbReference type="SAM" id="SignalP"/>
    </source>
</evidence>
<dbReference type="GO" id="GO:0005161">
    <property type="term" value="F:platelet-derived growth factor receptor binding"/>
    <property type="evidence" value="ECO:0007669"/>
    <property type="project" value="TreeGrafter"/>
</dbReference>
<feature type="domain" description="Platelet-derived growth factor (PDGF) family profile" evidence="13">
    <location>
        <begin position="71"/>
        <end position="175"/>
    </location>
</feature>
<organism evidence="14 15">
    <name type="scientific">Pleurodeles waltl</name>
    <name type="common">Iberian ribbed newt</name>
    <dbReference type="NCBI Taxonomy" id="8319"/>
    <lineage>
        <taxon>Eukaryota</taxon>
        <taxon>Metazoa</taxon>
        <taxon>Chordata</taxon>
        <taxon>Craniata</taxon>
        <taxon>Vertebrata</taxon>
        <taxon>Euteleostomi</taxon>
        <taxon>Amphibia</taxon>
        <taxon>Batrachia</taxon>
        <taxon>Caudata</taxon>
        <taxon>Salamandroidea</taxon>
        <taxon>Salamandridae</taxon>
        <taxon>Pleurodelinae</taxon>
        <taxon>Pleurodeles</taxon>
    </lineage>
</organism>
<dbReference type="GO" id="GO:0051897">
    <property type="term" value="P:positive regulation of phosphatidylinositol 3-kinase/protein kinase B signal transduction"/>
    <property type="evidence" value="ECO:0007669"/>
    <property type="project" value="TreeGrafter"/>
</dbReference>
<dbReference type="InterPro" id="IPR029034">
    <property type="entry name" value="Cystine-knot_cytokine"/>
</dbReference>
<evidence type="ECO:0000313" key="15">
    <source>
        <dbReference type="Proteomes" id="UP001066276"/>
    </source>
</evidence>
<gene>
    <name evidence="14" type="ORF">NDU88_005629</name>
</gene>
<protein>
    <recommendedName>
        <fullName evidence="2">Platelet-derived growth factor subunit B</fullName>
    </recommendedName>
    <alternativeName>
        <fullName evidence="5">PDGF-2</fullName>
    </alternativeName>
    <alternativeName>
        <fullName evidence="6">Platelet-derived growth factor B chain</fullName>
    </alternativeName>
    <alternativeName>
        <fullName evidence="7">Platelet-derived growth factor beta polypeptide</fullName>
    </alternativeName>
</protein>
<feature type="chain" id="PRO_5043485103" description="Platelet-derived growth factor subunit B" evidence="12">
    <location>
        <begin position="19"/>
        <end position="241"/>
    </location>
</feature>
<dbReference type="SMART" id="SM00141">
    <property type="entry name" value="PDGF"/>
    <property type="match status" value="1"/>
</dbReference>
<dbReference type="InterPro" id="IPR006782">
    <property type="entry name" value="PDGF_N"/>
</dbReference>
<dbReference type="InterPro" id="IPR023581">
    <property type="entry name" value="PD_growth_factor_CS"/>
</dbReference>
<evidence type="ECO:0000256" key="6">
    <source>
        <dbReference type="ARBA" id="ARBA00032481"/>
    </source>
</evidence>
<evidence type="ECO:0000256" key="5">
    <source>
        <dbReference type="ARBA" id="ARBA00031888"/>
    </source>
</evidence>
<dbReference type="PROSITE" id="PS00249">
    <property type="entry name" value="PDGF_1"/>
    <property type="match status" value="1"/>
</dbReference>
<accession>A0AAV7TBJ2</accession>
<keyword evidence="15" id="KW-1185">Reference proteome</keyword>
<keyword evidence="4" id="KW-0497">Mitogen</keyword>
<evidence type="ECO:0000256" key="10">
    <source>
        <dbReference type="RuleBase" id="RU003818"/>
    </source>
</evidence>
<dbReference type="GO" id="GO:0005615">
    <property type="term" value="C:extracellular space"/>
    <property type="evidence" value="ECO:0007669"/>
    <property type="project" value="TreeGrafter"/>
</dbReference>
<evidence type="ECO:0000256" key="9">
    <source>
        <dbReference type="ARBA" id="ARBA00046967"/>
    </source>
</evidence>
<evidence type="ECO:0000313" key="14">
    <source>
        <dbReference type="EMBL" id="KAJ1173803.1"/>
    </source>
</evidence>
<dbReference type="PANTHER" id="PTHR11633:SF2">
    <property type="entry name" value="PLATELET-DERIVED GROWTH FACTOR SUBUNIT B"/>
    <property type="match status" value="1"/>
</dbReference>
<evidence type="ECO:0000256" key="1">
    <source>
        <dbReference type="ARBA" id="ARBA00006686"/>
    </source>
</evidence>
<comment type="subunit">
    <text evidence="9">Antiparallel homodimer; disulfide-linked. Antiparallel heterodimer with PDGFA; disulfide-linked. The PDGFB homodimer interacts with PDGFRA and PDGFRB homodimers, and with heterodimers formed by PDGFRA and PDGFRB. The heterodimer composed of PDGFA and PDGFB interacts with PDGFRB homodimers, and with heterodimers formed by PDGFRA and PDGFRB. Interacts with XLKD1. Interacts with LRP1. Interacts with SORL1 (via the N-terminal ectodomain). Interacts with CD82; this interaction inhibits PDGFB-mediated signaling pathway.</text>
</comment>
<feature type="compositionally biased region" description="Basic residues" evidence="11">
    <location>
        <begin position="216"/>
        <end position="230"/>
    </location>
</feature>
<feature type="signal peptide" evidence="12">
    <location>
        <begin position="1"/>
        <end position="18"/>
    </location>
</feature>
<dbReference type="GO" id="GO:0051781">
    <property type="term" value="P:positive regulation of cell division"/>
    <property type="evidence" value="ECO:0007669"/>
    <property type="project" value="UniProtKB-KW"/>
</dbReference>
<dbReference type="GO" id="GO:0070374">
    <property type="term" value="P:positive regulation of ERK1 and ERK2 cascade"/>
    <property type="evidence" value="ECO:0007669"/>
    <property type="project" value="TreeGrafter"/>
</dbReference>
<dbReference type="GO" id="GO:0030335">
    <property type="term" value="P:positive regulation of cell migration"/>
    <property type="evidence" value="ECO:0007669"/>
    <property type="project" value="TreeGrafter"/>
</dbReference>
<dbReference type="CDD" id="cd00135">
    <property type="entry name" value="PDGF"/>
    <property type="match status" value="1"/>
</dbReference>
<evidence type="ECO:0000259" key="13">
    <source>
        <dbReference type="PROSITE" id="PS50278"/>
    </source>
</evidence>
<name>A0AAV7TBJ2_PLEWA</name>
<feature type="compositionally biased region" description="Low complexity" evidence="11">
    <location>
        <begin position="192"/>
        <end position="202"/>
    </location>
</feature>
<dbReference type="GO" id="GO:0008284">
    <property type="term" value="P:positive regulation of cell population proliferation"/>
    <property type="evidence" value="ECO:0007669"/>
    <property type="project" value="TreeGrafter"/>
</dbReference>
<dbReference type="Pfam" id="PF04692">
    <property type="entry name" value="PDGF_N"/>
    <property type="match status" value="1"/>
</dbReference>
<dbReference type="GO" id="GO:0048008">
    <property type="term" value="P:platelet-derived growth factor receptor signaling pathway"/>
    <property type="evidence" value="ECO:0007669"/>
    <property type="project" value="TreeGrafter"/>
</dbReference>
<comment type="caution">
    <text evidence="14">The sequence shown here is derived from an EMBL/GenBank/DDBJ whole genome shotgun (WGS) entry which is preliminary data.</text>
</comment>
<dbReference type="InterPro" id="IPR000072">
    <property type="entry name" value="PDGF/VEGF_dom"/>
</dbReference>
<evidence type="ECO:0000256" key="3">
    <source>
        <dbReference type="ARBA" id="ARBA00023030"/>
    </source>
</evidence>
<feature type="region of interest" description="Disordered" evidence="11">
    <location>
        <begin position="183"/>
        <end position="241"/>
    </location>
</feature>